<dbReference type="PROSITE" id="PS50112">
    <property type="entry name" value="PAS"/>
    <property type="match status" value="1"/>
</dbReference>
<dbReference type="InterPro" id="IPR035965">
    <property type="entry name" value="PAS-like_dom_sf"/>
</dbReference>
<keyword evidence="11 12" id="KW-0472">Membrane</keyword>
<evidence type="ECO:0000256" key="8">
    <source>
        <dbReference type="ARBA" id="ARBA00022840"/>
    </source>
</evidence>
<dbReference type="Gene3D" id="3.30.565.10">
    <property type="entry name" value="Histidine kinase-like ATPase, C-terminal domain"/>
    <property type="match status" value="1"/>
</dbReference>
<keyword evidence="3" id="KW-0597">Phosphoprotein</keyword>
<evidence type="ECO:0000313" key="16">
    <source>
        <dbReference type="EMBL" id="VFU14174.1"/>
    </source>
</evidence>
<dbReference type="PROSITE" id="PS51257">
    <property type="entry name" value="PROKAR_LIPOPROTEIN"/>
    <property type="match status" value="1"/>
</dbReference>
<dbReference type="InterPro" id="IPR000014">
    <property type="entry name" value="PAS"/>
</dbReference>
<dbReference type="CDD" id="cd12914">
    <property type="entry name" value="PDC1_DGC_like"/>
    <property type="match status" value="1"/>
</dbReference>
<comment type="subcellular location">
    <subcellularLocation>
        <location evidence="1">Cell membrane</location>
        <topology evidence="1">Multi-pass membrane protein</topology>
    </subcellularLocation>
</comment>
<dbReference type="GO" id="GO:0005524">
    <property type="term" value="F:ATP binding"/>
    <property type="evidence" value="ECO:0007669"/>
    <property type="project" value="UniProtKB-KW"/>
</dbReference>
<dbReference type="SMART" id="SM00387">
    <property type="entry name" value="HATPase_c"/>
    <property type="match status" value="1"/>
</dbReference>
<proteinExistence type="predicted"/>
<keyword evidence="7" id="KW-0418">Kinase</keyword>
<dbReference type="PROSITE" id="PS50113">
    <property type="entry name" value="PAC"/>
    <property type="match status" value="1"/>
</dbReference>
<dbReference type="InterPro" id="IPR036097">
    <property type="entry name" value="HisK_dim/P_sf"/>
</dbReference>
<dbReference type="CDD" id="cd00130">
    <property type="entry name" value="PAS"/>
    <property type="match status" value="1"/>
</dbReference>
<keyword evidence="9 12" id="KW-1133">Transmembrane helix</keyword>
<keyword evidence="5 12" id="KW-0812">Transmembrane</keyword>
<dbReference type="Pfam" id="PF02518">
    <property type="entry name" value="HATPase_c"/>
    <property type="match status" value="1"/>
</dbReference>
<feature type="domain" description="PAC" evidence="15">
    <location>
        <begin position="432"/>
        <end position="485"/>
    </location>
</feature>
<sequence>MKRHTINIREASWEIIIWMGSIVVLGCVVLFAVYSYKSVEREMANQFNREQMLLAQQTAMGIEQYMNDITNVLSLTSHIQPVADGDPEEIRIALENAYRSLRNKISFVFWENAQGVMALHYPADILPGLEGKDFSFRTYFRVARDLNVPFVSDIIMVGGEHYQDIPGRFETFIISFPLKGSDGTFNGVLGCAIDLSNITAHYVAPLRPSETGYAWLVDETSMILYHPNPRWIGLNLYDIVLNMERQGHNIKGIQNIKDAMELKNDGMYEFLFPHFPDSYPVKKLLAFSSVHFLNRRWITAASSPYSEVIYLMSDTFRNTLVLGSMSIGFIAAATLVLLRINRARATAAERNRWAEAVLTAHKRLETIFNGVPHYLAMIDAAFIITDVNERLCELYGKKREDIVDKHCSLDFPENERICNSDIAAKCFTTRQIVTENDVRMEIQGKPYFFDISAIPLFNSRGEVDYVVQYSVDITEKKALTEKLIQAEKLAAVGQISAHVAHEIRNPLTSVLLHSELLEDEIGSNDENEEARELIRVIRREIDRLSQVTDEYLSYARLPHPKKLPVDPKREVESVVSMLMPELKRRSVEVTLKCPETLPNIMIDRGQFKQLLINLIKNAEDAMPSGGNLEISLMKIKDNFLLLVKDTGYGVPQEYLRRIFDPYFTTKENGTGLGLALVQYIANAHDGWVDVESQKGTGSTFIFSIPFGSAQDVKEEATSA</sequence>
<dbReference type="PANTHER" id="PTHR43065:SF46">
    <property type="entry name" value="C4-DICARBOXYLATE TRANSPORT SENSOR PROTEIN DCTB"/>
    <property type="match status" value="1"/>
</dbReference>
<evidence type="ECO:0000256" key="6">
    <source>
        <dbReference type="ARBA" id="ARBA00022741"/>
    </source>
</evidence>
<dbReference type="PRINTS" id="PR00344">
    <property type="entry name" value="BCTRLSENSOR"/>
</dbReference>
<dbReference type="GO" id="GO:0000155">
    <property type="term" value="F:phosphorelay sensor kinase activity"/>
    <property type="evidence" value="ECO:0007669"/>
    <property type="project" value="InterPro"/>
</dbReference>
<evidence type="ECO:0000256" key="9">
    <source>
        <dbReference type="ARBA" id="ARBA00022989"/>
    </source>
</evidence>
<protein>
    <submittedName>
        <fullName evidence="16">Sensor protein ZraS</fullName>
        <ecNumber evidence="16">2.7.13.3</ecNumber>
    </submittedName>
</protein>
<evidence type="ECO:0000256" key="4">
    <source>
        <dbReference type="ARBA" id="ARBA00022679"/>
    </source>
</evidence>
<keyword evidence="6" id="KW-0547">Nucleotide-binding</keyword>
<evidence type="ECO:0000256" key="1">
    <source>
        <dbReference type="ARBA" id="ARBA00004651"/>
    </source>
</evidence>
<dbReference type="InterPro" id="IPR013656">
    <property type="entry name" value="PAS_4"/>
</dbReference>
<evidence type="ECO:0000259" key="14">
    <source>
        <dbReference type="PROSITE" id="PS50112"/>
    </source>
</evidence>
<feature type="domain" description="Histidine kinase" evidence="13">
    <location>
        <begin position="498"/>
        <end position="708"/>
    </location>
</feature>
<dbReference type="InterPro" id="IPR003661">
    <property type="entry name" value="HisK_dim/P_dom"/>
</dbReference>
<evidence type="ECO:0000259" key="13">
    <source>
        <dbReference type="PROSITE" id="PS50109"/>
    </source>
</evidence>
<evidence type="ECO:0000256" key="7">
    <source>
        <dbReference type="ARBA" id="ARBA00022777"/>
    </source>
</evidence>
<dbReference type="InterPro" id="IPR036890">
    <property type="entry name" value="HATPase_C_sf"/>
</dbReference>
<dbReference type="PROSITE" id="PS50109">
    <property type="entry name" value="HIS_KIN"/>
    <property type="match status" value="1"/>
</dbReference>
<dbReference type="Pfam" id="PF02743">
    <property type="entry name" value="dCache_1"/>
    <property type="match status" value="1"/>
</dbReference>
<keyword evidence="4 16" id="KW-0808">Transferase</keyword>
<keyword evidence="10" id="KW-0902">Two-component regulatory system</keyword>
<evidence type="ECO:0000256" key="12">
    <source>
        <dbReference type="SAM" id="Phobius"/>
    </source>
</evidence>
<dbReference type="CDD" id="cd00082">
    <property type="entry name" value="HisKA"/>
    <property type="match status" value="1"/>
</dbReference>
<dbReference type="InterPro" id="IPR005467">
    <property type="entry name" value="His_kinase_dom"/>
</dbReference>
<organism evidence="16">
    <name type="scientific">anaerobic digester metagenome</name>
    <dbReference type="NCBI Taxonomy" id="1263854"/>
    <lineage>
        <taxon>unclassified sequences</taxon>
        <taxon>metagenomes</taxon>
        <taxon>ecological metagenomes</taxon>
    </lineage>
</organism>
<feature type="domain" description="PAS" evidence="14">
    <location>
        <begin position="360"/>
        <end position="411"/>
    </location>
</feature>
<dbReference type="SUPFAM" id="SSF55874">
    <property type="entry name" value="ATPase domain of HSP90 chaperone/DNA topoisomerase II/histidine kinase"/>
    <property type="match status" value="1"/>
</dbReference>
<dbReference type="InterPro" id="IPR004358">
    <property type="entry name" value="Sig_transdc_His_kin-like_C"/>
</dbReference>
<dbReference type="SUPFAM" id="SSF47384">
    <property type="entry name" value="Homodimeric domain of signal transducing histidine kinase"/>
    <property type="match status" value="1"/>
</dbReference>
<dbReference type="EMBL" id="CAADRM010000088">
    <property type="protein sequence ID" value="VFU14174.1"/>
    <property type="molecule type" value="Genomic_DNA"/>
</dbReference>
<evidence type="ECO:0000256" key="11">
    <source>
        <dbReference type="ARBA" id="ARBA00023136"/>
    </source>
</evidence>
<keyword evidence="8" id="KW-0067">ATP-binding</keyword>
<dbReference type="InterPro" id="IPR003594">
    <property type="entry name" value="HATPase_dom"/>
</dbReference>
<accession>A0A485LZB3</accession>
<dbReference type="Gene3D" id="1.10.287.130">
    <property type="match status" value="1"/>
</dbReference>
<dbReference type="Gene3D" id="3.30.450.20">
    <property type="entry name" value="PAS domain"/>
    <property type="match status" value="2"/>
</dbReference>
<dbReference type="GO" id="GO:0005886">
    <property type="term" value="C:plasma membrane"/>
    <property type="evidence" value="ECO:0007669"/>
    <property type="project" value="UniProtKB-SubCell"/>
</dbReference>
<dbReference type="NCBIfam" id="TIGR00229">
    <property type="entry name" value="sensory_box"/>
    <property type="match status" value="1"/>
</dbReference>
<evidence type="ECO:0000256" key="10">
    <source>
        <dbReference type="ARBA" id="ARBA00023012"/>
    </source>
</evidence>
<evidence type="ECO:0000256" key="2">
    <source>
        <dbReference type="ARBA" id="ARBA00022475"/>
    </source>
</evidence>
<dbReference type="InterPro" id="IPR000700">
    <property type="entry name" value="PAS-assoc_C"/>
</dbReference>
<dbReference type="InterPro" id="IPR033479">
    <property type="entry name" value="dCache_1"/>
</dbReference>
<dbReference type="SMART" id="SM00388">
    <property type="entry name" value="HisKA"/>
    <property type="match status" value="1"/>
</dbReference>
<feature type="transmembrane region" description="Helical" evidence="12">
    <location>
        <begin position="12"/>
        <end position="36"/>
    </location>
</feature>
<reference evidence="16" key="1">
    <citation type="submission" date="2019-03" db="EMBL/GenBank/DDBJ databases">
        <authorList>
            <person name="Hao L."/>
        </authorList>
    </citation>
    <scope>NUCLEOTIDE SEQUENCE</scope>
</reference>
<dbReference type="SUPFAM" id="SSF55785">
    <property type="entry name" value="PYP-like sensor domain (PAS domain)"/>
    <property type="match status" value="1"/>
</dbReference>
<evidence type="ECO:0000259" key="15">
    <source>
        <dbReference type="PROSITE" id="PS50113"/>
    </source>
</evidence>
<dbReference type="PANTHER" id="PTHR43065">
    <property type="entry name" value="SENSOR HISTIDINE KINASE"/>
    <property type="match status" value="1"/>
</dbReference>
<name>A0A485LZB3_9ZZZZ</name>
<dbReference type="EC" id="2.7.13.3" evidence="16"/>
<evidence type="ECO:0000256" key="3">
    <source>
        <dbReference type="ARBA" id="ARBA00022553"/>
    </source>
</evidence>
<dbReference type="Pfam" id="PF00512">
    <property type="entry name" value="HisKA"/>
    <property type="match status" value="1"/>
</dbReference>
<gene>
    <name evidence="16" type="primary">zraS</name>
    <name evidence="16" type="ORF">SCFA_260020</name>
</gene>
<evidence type="ECO:0000256" key="5">
    <source>
        <dbReference type="ARBA" id="ARBA00022692"/>
    </source>
</evidence>
<dbReference type="AlphaFoldDB" id="A0A485LZB3"/>
<keyword evidence="2" id="KW-1003">Cell membrane</keyword>
<dbReference type="Pfam" id="PF08448">
    <property type="entry name" value="PAS_4"/>
    <property type="match status" value="1"/>
</dbReference>